<evidence type="ECO:0000256" key="1">
    <source>
        <dbReference type="SAM" id="MobiDB-lite"/>
    </source>
</evidence>
<name>A0A7S2MI86_9STRA</name>
<proteinExistence type="predicted"/>
<feature type="compositionally biased region" description="Basic and acidic residues" evidence="1">
    <location>
        <begin position="53"/>
        <end position="68"/>
    </location>
</feature>
<sequence length="123" mass="13876">MKDVIKGDPIDPAPLIRIQDAVAELMQNIRICVDNFSLGQLFFSPPRTYVKPVEADDRPAPMKPRTEAPQDSSQTRTPKSEQLRKKRQAEKEGWLSKATAPQRSTRYAGIPQDAFKTPNLSKQ</sequence>
<gene>
    <name evidence="2" type="ORF">HTAM1171_LOCUS4451</name>
</gene>
<evidence type="ECO:0000313" key="2">
    <source>
        <dbReference type="EMBL" id="CAD9485069.1"/>
    </source>
</evidence>
<accession>A0A7S2MI86</accession>
<feature type="compositionally biased region" description="Basic and acidic residues" evidence="1">
    <location>
        <begin position="78"/>
        <end position="94"/>
    </location>
</feature>
<dbReference type="AlphaFoldDB" id="A0A7S2MI86"/>
<protein>
    <submittedName>
        <fullName evidence="2">Uncharacterized protein</fullName>
    </submittedName>
</protein>
<reference evidence="2" key="1">
    <citation type="submission" date="2021-01" db="EMBL/GenBank/DDBJ databases">
        <authorList>
            <person name="Corre E."/>
            <person name="Pelletier E."/>
            <person name="Niang G."/>
            <person name="Scheremetjew M."/>
            <person name="Finn R."/>
            <person name="Kale V."/>
            <person name="Holt S."/>
            <person name="Cochrane G."/>
            <person name="Meng A."/>
            <person name="Brown T."/>
            <person name="Cohen L."/>
        </authorList>
    </citation>
    <scope>NUCLEOTIDE SEQUENCE</scope>
    <source>
        <strain evidence="2">CCMP826</strain>
    </source>
</reference>
<organism evidence="2">
    <name type="scientific">Helicotheca tamesis</name>
    <dbReference type="NCBI Taxonomy" id="374047"/>
    <lineage>
        <taxon>Eukaryota</taxon>
        <taxon>Sar</taxon>
        <taxon>Stramenopiles</taxon>
        <taxon>Ochrophyta</taxon>
        <taxon>Bacillariophyta</taxon>
        <taxon>Mediophyceae</taxon>
        <taxon>Lithodesmiophycidae</taxon>
        <taxon>Lithodesmiales</taxon>
        <taxon>Lithodesmiaceae</taxon>
        <taxon>Helicotheca</taxon>
    </lineage>
</organism>
<feature type="region of interest" description="Disordered" evidence="1">
    <location>
        <begin position="47"/>
        <end position="123"/>
    </location>
</feature>
<dbReference type="EMBL" id="HBGV01007302">
    <property type="protein sequence ID" value="CAD9485069.1"/>
    <property type="molecule type" value="Transcribed_RNA"/>
</dbReference>